<evidence type="ECO:0000256" key="9">
    <source>
        <dbReference type="ARBA" id="ARBA00049091"/>
    </source>
</evidence>
<proteinExistence type="inferred from homology"/>
<dbReference type="SUPFAM" id="SSF52833">
    <property type="entry name" value="Thioredoxin-like"/>
    <property type="match status" value="1"/>
</dbReference>
<dbReference type="InterPro" id="IPR036249">
    <property type="entry name" value="Thioredoxin-like_sf"/>
</dbReference>
<keyword evidence="3" id="KW-0049">Antioxidant</keyword>
<comment type="similarity">
    <text evidence="8">Belongs to the peroxiredoxin family. BCP/PrxQ subfamily.</text>
</comment>
<dbReference type="PANTHER" id="PTHR42801">
    <property type="entry name" value="THIOREDOXIN-DEPENDENT PEROXIDE REDUCTASE"/>
    <property type="match status" value="1"/>
</dbReference>
<evidence type="ECO:0000256" key="5">
    <source>
        <dbReference type="ARBA" id="ARBA00023157"/>
    </source>
</evidence>
<evidence type="ECO:0000256" key="4">
    <source>
        <dbReference type="ARBA" id="ARBA00023002"/>
    </source>
</evidence>
<organism evidence="11">
    <name type="scientific">hydrothermal vent metagenome</name>
    <dbReference type="NCBI Taxonomy" id="652676"/>
    <lineage>
        <taxon>unclassified sequences</taxon>
        <taxon>metagenomes</taxon>
        <taxon>ecological metagenomes</taxon>
    </lineage>
</organism>
<dbReference type="EC" id="1.11.1.24" evidence="1"/>
<name>A0A3B0X0P3_9ZZZZ</name>
<dbReference type="InterPro" id="IPR013766">
    <property type="entry name" value="Thioredoxin_domain"/>
</dbReference>
<keyword evidence="4" id="KW-0560">Oxidoreductase</keyword>
<evidence type="ECO:0000313" key="11">
    <source>
        <dbReference type="EMBL" id="VAW61341.1"/>
    </source>
</evidence>
<keyword evidence="6" id="KW-0676">Redox-active center</keyword>
<evidence type="ECO:0000256" key="2">
    <source>
        <dbReference type="ARBA" id="ARBA00022559"/>
    </source>
</evidence>
<dbReference type="GO" id="GO:0045454">
    <property type="term" value="P:cell redox homeostasis"/>
    <property type="evidence" value="ECO:0007669"/>
    <property type="project" value="TreeGrafter"/>
</dbReference>
<dbReference type="GO" id="GO:0005737">
    <property type="term" value="C:cytoplasm"/>
    <property type="evidence" value="ECO:0007669"/>
    <property type="project" value="TreeGrafter"/>
</dbReference>
<dbReference type="CDD" id="cd02970">
    <property type="entry name" value="PRX_like2"/>
    <property type="match status" value="1"/>
</dbReference>
<evidence type="ECO:0000256" key="3">
    <source>
        <dbReference type="ARBA" id="ARBA00022862"/>
    </source>
</evidence>
<protein>
    <recommendedName>
        <fullName evidence="1">thioredoxin-dependent peroxiredoxin</fullName>
        <ecNumber evidence="1">1.11.1.24</ecNumber>
    </recommendedName>
    <alternativeName>
        <fullName evidence="7">Thioredoxin peroxidase</fullName>
    </alternativeName>
</protein>
<dbReference type="PANTHER" id="PTHR42801:SF7">
    <property type="entry name" value="SLL1159 PROTEIN"/>
    <property type="match status" value="1"/>
</dbReference>
<dbReference type="GO" id="GO:0034599">
    <property type="term" value="P:cellular response to oxidative stress"/>
    <property type="evidence" value="ECO:0007669"/>
    <property type="project" value="TreeGrafter"/>
</dbReference>
<keyword evidence="2" id="KW-0575">Peroxidase</keyword>
<dbReference type="GO" id="GO:0008379">
    <property type="term" value="F:thioredoxin peroxidase activity"/>
    <property type="evidence" value="ECO:0007669"/>
    <property type="project" value="TreeGrafter"/>
</dbReference>
<evidence type="ECO:0000256" key="8">
    <source>
        <dbReference type="ARBA" id="ARBA00038489"/>
    </source>
</evidence>
<evidence type="ECO:0000256" key="7">
    <source>
        <dbReference type="ARBA" id="ARBA00032824"/>
    </source>
</evidence>
<dbReference type="InterPro" id="IPR000866">
    <property type="entry name" value="AhpC/TSA"/>
</dbReference>
<gene>
    <name evidence="11" type="ORF">MNBD_GAMMA08-2338</name>
</gene>
<evidence type="ECO:0000259" key="10">
    <source>
        <dbReference type="PROSITE" id="PS51352"/>
    </source>
</evidence>
<evidence type="ECO:0000256" key="6">
    <source>
        <dbReference type="ARBA" id="ARBA00023284"/>
    </source>
</evidence>
<evidence type="ECO:0000256" key="1">
    <source>
        <dbReference type="ARBA" id="ARBA00013017"/>
    </source>
</evidence>
<accession>A0A3B0X0P3</accession>
<dbReference type="InterPro" id="IPR050924">
    <property type="entry name" value="Peroxiredoxin_BCP/PrxQ"/>
</dbReference>
<feature type="domain" description="Thioredoxin" evidence="10">
    <location>
        <begin position="50"/>
        <end position="222"/>
    </location>
</feature>
<dbReference type="Pfam" id="PF00578">
    <property type="entry name" value="AhpC-TSA"/>
    <property type="match status" value="1"/>
</dbReference>
<dbReference type="AlphaFoldDB" id="A0A3B0X0P3"/>
<sequence>MTNTNTQNTYKENVNELIGQLKGMFPEDKFAIFNNDAKQLSHTHTSPLSIKSGDRAPNFSLPNAHGKIINLQDLLTQGSVVITFYRGVWCPYCNLHLKLLQEILPEIKRAGANLVAISPMNPDNAKGSVETNELKYEVLSDVGNKVARQFTTVFKNSAQAIQAMADLGYDFYSFYDDKSAELPVSATFIISADGVVTFAESEGGDYRDRTEPSVILNALKAL</sequence>
<dbReference type="Gene3D" id="3.40.30.10">
    <property type="entry name" value="Glutaredoxin"/>
    <property type="match status" value="1"/>
</dbReference>
<keyword evidence="5" id="KW-1015">Disulfide bond</keyword>
<comment type="catalytic activity">
    <reaction evidence="9">
        <text>a hydroperoxide + [thioredoxin]-dithiol = an alcohol + [thioredoxin]-disulfide + H2O</text>
        <dbReference type="Rhea" id="RHEA:62620"/>
        <dbReference type="Rhea" id="RHEA-COMP:10698"/>
        <dbReference type="Rhea" id="RHEA-COMP:10700"/>
        <dbReference type="ChEBI" id="CHEBI:15377"/>
        <dbReference type="ChEBI" id="CHEBI:29950"/>
        <dbReference type="ChEBI" id="CHEBI:30879"/>
        <dbReference type="ChEBI" id="CHEBI:35924"/>
        <dbReference type="ChEBI" id="CHEBI:50058"/>
        <dbReference type="EC" id="1.11.1.24"/>
    </reaction>
</comment>
<dbReference type="EMBL" id="UOFH01000181">
    <property type="protein sequence ID" value="VAW61341.1"/>
    <property type="molecule type" value="Genomic_DNA"/>
</dbReference>
<dbReference type="PROSITE" id="PS51352">
    <property type="entry name" value="THIOREDOXIN_2"/>
    <property type="match status" value="1"/>
</dbReference>
<reference evidence="11" key="1">
    <citation type="submission" date="2018-06" db="EMBL/GenBank/DDBJ databases">
        <authorList>
            <person name="Zhirakovskaya E."/>
        </authorList>
    </citation>
    <scope>NUCLEOTIDE SEQUENCE</scope>
</reference>